<sequence>RLNNEESIGSYRNSSNGEDDKDEDNQSLLAKEEELEKILALMANFDSNTEEDISERNKFNDEKREKEPGSSQQPSQGTRHPSPHTKEPKPVWVPAIPLLVEKKD</sequence>
<feature type="non-terminal residue" evidence="2">
    <location>
        <position position="1"/>
    </location>
</feature>
<protein>
    <submittedName>
        <fullName evidence="2">Uncharacterized protein</fullName>
    </submittedName>
</protein>
<dbReference type="Proteomes" id="UP000823775">
    <property type="component" value="Unassembled WGS sequence"/>
</dbReference>
<name>A0ABS8T8C2_DATST</name>
<dbReference type="EMBL" id="JACEIK010001225">
    <property type="protein sequence ID" value="MCD7467393.1"/>
    <property type="molecule type" value="Genomic_DNA"/>
</dbReference>
<gene>
    <name evidence="2" type="ORF">HAX54_004811</name>
</gene>
<comment type="caution">
    <text evidence="2">The sequence shown here is derived from an EMBL/GenBank/DDBJ whole genome shotgun (WGS) entry which is preliminary data.</text>
</comment>
<feature type="region of interest" description="Disordered" evidence="1">
    <location>
        <begin position="1"/>
        <end position="29"/>
    </location>
</feature>
<feature type="compositionally biased region" description="Polar residues" evidence="1">
    <location>
        <begin position="1"/>
        <end position="16"/>
    </location>
</feature>
<reference evidence="2 3" key="1">
    <citation type="journal article" date="2021" name="BMC Genomics">
        <title>Datura genome reveals duplications of psychoactive alkaloid biosynthetic genes and high mutation rate following tissue culture.</title>
        <authorList>
            <person name="Rajewski A."/>
            <person name="Carter-House D."/>
            <person name="Stajich J."/>
            <person name="Litt A."/>
        </authorList>
    </citation>
    <scope>NUCLEOTIDE SEQUENCE [LARGE SCALE GENOMIC DNA]</scope>
    <source>
        <strain evidence="2">AR-01</strain>
    </source>
</reference>
<evidence type="ECO:0000256" key="1">
    <source>
        <dbReference type="SAM" id="MobiDB-lite"/>
    </source>
</evidence>
<feature type="compositionally biased region" description="Basic and acidic residues" evidence="1">
    <location>
        <begin position="54"/>
        <end position="68"/>
    </location>
</feature>
<proteinExistence type="predicted"/>
<evidence type="ECO:0000313" key="2">
    <source>
        <dbReference type="EMBL" id="MCD7467393.1"/>
    </source>
</evidence>
<evidence type="ECO:0000313" key="3">
    <source>
        <dbReference type="Proteomes" id="UP000823775"/>
    </source>
</evidence>
<feature type="compositionally biased region" description="Polar residues" evidence="1">
    <location>
        <begin position="69"/>
        <end position="79"/>
    </location>
</feature>
<feature type="region of interest" description="Disordered" evidence="1">
    <location>
        <begin position="42"/>
        <end position="104"/>
    </location>
</feature>
<organism evidence="2 3">
    <name type="scientific">Datura stramonium</name>
    <name type="common">Jimsonweed</name>
    <name type="synonym">Common thornapple</name>
    <dbReference type="NCBI Taxonomy" id="4076"/>
    <lineage>
        <taxon>Eukaryota</taxon>
        <taxon>Viridiplantae</taxon>
        <taxon>Streptophyta</taxon>
        <taxon>Embryophyta</taxon>
        <taxon>Tracheophyta</taxon>
        <taxon>Spermatophyta</taxon>
        <taxon>Magnoliopsida</taxon>
        <taxon>eudicotyledons</taxon>
        <taxon>Gunneridae</taxon>
        <taxon>Pentapetalae</taxon>
        <taxon>asterids</taxon>
        <taxon>lamiids</taxon>
        <taxon>Solanales</taxon>
        <taxon>Solanaceae</taxon>
        <taxon>Solanoideae</taxon>
        <taxon>Datureae</taxon>
        <taxon>Datura</taxon>
    </lineage>
</organism>
<keyword evidence="3" id="KW-1185">Reference proteome</keyword>
<accession>A0ABS8T8C2</accession>